<evidence type="ECO:0000313" key="4">
    <source>
        <dbReference type="Proteomes" id="UP000054498"/>
    </source>
</evidence>
<feature type="domain" description="Rhamnogalacturonase A/B/Epimerase-like pectate lyase" evidence="2">
    <location>
        <begin position="112"/>
        <end position="174"/>
    </location>
</feature>
<keyword evidence="1" id="KW-0732">Signal</keyword>
<gene>
    <name evidence="3" type="ORF">MNEG_6692</name>
</gene>
<protein>
    <submittedName>
        <fullName evidence="3">Band 7 protein</fullName>
    </submittedName>
</protein>
<accession>A0A0D2N5N4</accession>
<dbReference type="InterPro" id="IPR012334">
    <property type="entry name" value="Pectin_lyas_fold"/>
</dbReference>
<keyword evidence="4" id="KW-1185">Reference proteome</keyword>
<sequence>MPLTESVAVRPAAQRLLLLATSLLLLLLLLLPQPAAAESYACQTGDGQKCCPPGRRCGADMRTCQGPFKMSSWMYGCQGEKWDRSRLPIDWSYAGYGAGEKQIPLKPQSVDARAAGAKGDGRTDDTAAVERAIAQARDGTAVYFPPGKYVITRKLDIRKGVTLRGAGKYKTTLYFPKSLAEVYGNFGGWGHGTCWVNYWGWDPIRDDKTRLATITGFTPKGSNKIFVDNPGRLQKGMWVRVVLRDSADVFKSNLMGGIMEAGWPSSGARNLVRFSSRVSQVGPGSQVTLEQALPWDVKTQWGPVLHALRPTISETGVEGLTFEFKWTKYPGHLKENGFNALMFNQMANSWVRDVRFLNADTAVYFWGTIFSTVQDVEIDVTSPRTSYTRDPWSGLDRNGHRGIWSEFGEDNLFQRIAVKAPFFHDFTVATAEHGSVWTDSWGADLNLDFHKGAPYANLYSDLNMGAGTRAFKSGGGAGAGPNSASYQTFWNLKASQPLKLPDSSFGPQINFVGIQTRDNAAARVAVRWMQDGASYPQNLWLSMRRKRLGW</sequence>
<name>A0A0D2N5N4_9CHLO</name>
<dbReference type="OrthoDB" id="531327at2759"/>
<evidence type="ECO:0000259" key="2">
    <source>
        <dbReference type="Pfam" id="PF12708"/>
    </source>
</evidence>
<dbReference type="Gene3D" id="2.160.20.10">
    <property type="entry name" value="Single-stranded right-handed beta-helix, Pectin lyase-like"/>
    <property type="match status" value="1"/>
</dbReference>
<dbReference type="KEGG" id="mng:MNEG_6692"/>
<proteinExistence type="predicted"/>
<dbReference type="Pfam" id="PF12708">
    <property type="entry name" value="Pect-lyase_RHGA_epim"/>
    <property type="match status" value="1"/>
</dbReference>
<dbReference type="SUPFAM" id="SSF51126">
    <property type="entry name" value="Pectin lyase-like"/>
    <property type="match status" value="1"/>
</dbReference>
<dbReference type="AlphaFoldDB" id="A0A0D2N5N4"/>
<dbReference type="RefSeq" id="XP_013900285.1">
    <property type="nucleotide sequence ID" value="XM_014044831.1"/>
</dbReference>
<feature type="signal peptide" evidence="1">
    <location>
        <begin position="1"/>
        <end position="37"/>
    </location>
</feature>
<dbReference type="InterPro" id="IPR011050">
    <property type="entry name" value="Pectin_lyase_fold/virulence"/>
</dbReference>
<evidence type="ECO:0000313" key="3">
    <source>
        <dbReference type="EMBL" id="KIZ01266.1"/>
    </source>
</evidence>
<dbReference type="InterPro" id="IPR024535">
    <property type="entry name" value="RHGA/B-epi-like_pectate_lyase"/>
</dbReference>
<dbReference type="GeneID" id="25739568"/>
<reference evidence="3 4" key="1">
    <citation type="journal article" date="2013" name="BMC Genomics">
        <title>Reconstruction of the lipid metabolism for the microalga Monoraphidium neglectum from its genome sequence reveals characteristics suitable for biofuel production.</title>
        <authorList>
            <person name="Bogen C."/>
            <person name="Al-Dilaimi A."/>
            <person name="Albersmeier A."/>
            <person name="Wichmann J."/>
            <person name="Grundmann M."/>
            <person name="Rupp O."/>
            <person name="Lauersen K.J."/>
            <person name="Blifernez-Klassen O."/>
            <person name="Kalinowski J."/>
            <person name="Goesmann A."/>
            <person name="Mussgnug J.H."/>
            <person name="Kruse O."/>
        </authorList>
    </citation>
    <scope>NUCLEOTIDE SEQUENCE [LARGE SCALE GENOMIC DNA]</scope>
    <source>
        <strain evidence="3 4">SAG 48.87</strain>
    </source>
</reference>
<evidence type="ECO:0000256" key="1">
    <source>
        <dbReference type="SAM" id="SignalP"/>
    </source>
</evidence>
<feature type="chain" id="PRO_5002265242" evidence="1">
    <location>
        <begin position="38"/>
        <end position="550"/>
    </location>
</feature>
<organism evidence="3 4">
    <name type="scientific">Monoraphidium neglectum</name>
    <dbReference type="NCBI Taxonomy" id="145388"/>
    <lineage>
        <taxon>Eukaryota</taxon>
        <taxon>Viridiplantae</taxon>
        <taxon>Chlorophyta</taxon>
        <taxon>core chlorophytes</taxon>
        <taxon>Chlorophyceae</taxon>
        <taxon>CS clade</taxon>
        <taxon>Sphaeropleales</taxon>
        <taxon>Selenastraceae</taxon>
        <taxon>Monoraphidium</taxon>
    </lineage>
</organism>
<dbReference type="EMBL" id="KK101332">
    <property type="protein sequence ID" value="KIZ01266.1"/>
    <property type="molecule type" value="Genomic_DNA"/>
</dbReference>
<dbReference type="Proteomes" id="UP000054498">
    <property type="component" value="Unassembled WGS sequence"/>
</dbReference>